<protein>
    <submittedName>
        <fullName evidence="1">Uncharacterized protein</fullName>
    </submittedName>
</protein>
<comment type="caution">
    <text evidence="1">The sequence shown here is derived from an EMBL/GenBank/DDBJ whole genome shotgun (WGS) entry which is preliminary data.</text>
</comment>
<dbReference type="EMBL" id="BAABJA010000003">
    <property type="protein sequence ID" value="GAA4661837.1"/>
    <property type="molecule type" value="Genomic_DNA"/>
</dbReference>
<evidence type="ECO:0000313" key="1">
    <source>
        <dbReference type="EMBL" id="GAA4661837.1"/>
    </source>
</evidence>
<keyword evidence="2" id="KW-1185">Reference proteome</keyword>
<accession>A0ABP8VHX7</accession>
<dbReference type="Proteomes" id="UP001501699">
    <property type="component" value="Unassembled WGS sequence"/>
</dbReference>
<reference evidence="2" key="1">
    <citation type="journal article" date="2019" name="Int. J. Syst. Evol. Microbiol.">
        <title>The Global Catalogue of Microorganisms (GCM) 10K type strain sequencing project: providing services to taxonomists for standard genome sequencing and annotation.</title>
        <authorList>
            <consortium name="The Broad Institute Genomics Platform"/>
            <consortium name="The Broad Institute Genome Sequencing Center for Infectious Disease"/>
            <person name="Wu L."/>
            <person name="Ma J."/>
        </authorList>
    </citation>
    <scope>NUCLEOTIDE SEQUENCE [LARGE SCALE GENOMIC DNA]</scope>
    <source>
        <strain evidence="2">JCM 17714</strain>
    </source>
</reference>
<organism evidence="1 2">
    <name type="scientific">Bartonella pachyuromydis</name>
    <dbReference type="NCBI Taxonomy" id="931097"/>
    <lineage>
        <taxon>Bacteria</taxon>
        <taxon>Pseudomonadati</taxon>
        <taxon>Pseudomonadota</taxon>
        <taxon>Alphaproteobacteria</taxon>
        <taxon>Hyphomicrobiales</taxon>
        <taxon>Bartonellaceae</taxon>
        <taxon>Bartonella</taxon>
    </lineage>
</organism>
<sequence>MYTMQFSNIGVLWSRAPKLISPRIETFKQKYFSSVQPANLNFFLKSPHLAYKDKYRGQRLFIFAFQRSIAKK</sequence>
<name>A0ABP8VHX7_9HYPH</name>
<evidence type="ECO:0000313" key="2">
    <source>
        <dbReference type="Proteomes" id="UP001501699"/>
    </source>
</evidence>
<proteinExistence type="predicted"/>
<gene>
    <name evidence="1" type="ORF">GCM10023262_07200</name>
</gene>